<gene>
    <name evidence="2" type="ORF">CE91St30_27390</name>
</gene>
<dbReference type="EMBL" id="AP025564">
    <property type="protein sequence ID" value="BDE97406.1"/>
    <property type="molecule type" value="Genomic_DNA"/>
</dbReference>
<keyword evidence="3" id="KW-1185">Reference proteome</keyword>
<evidence type="ECO:0000313" key="2">
    <source>
        <dbReference type="EMBL" id="BDE97406.1"/>
    </source>
</evidence>
<protein>
    <recommendedName>
        <fullName evidence="1">Transglutaminase-like domain-containing protein</fullName>
    </recommendedName>
</protein>
<feature type="domain" description="Transglutaminase-like" evidence="1">
    <location>
        <begin position="217"/>
        <end position="275"/>
    </location>
</feature>
<name>A0ABM7WLY4_9ACTN</name>
<dbReference type="Proteomes" id="UP001320544">
    <property type="component" value="Chromosome"/>
</dbReference>
<dbReference type="Pfam" id="PF01841">
    <property type="entry name" value="Transglut_core"/>
    <property type="match status" value="1"/>
</dbReference>
<dbReference type="Gene3D" id="3.10.620.30">
    <property type="match status" value="1"/>
</dbReference>
<sequence length="308" mass="33143">MVGCVLATGLVTGCADPTGLLAGAAGTEADSEATGETFSRPELTLSPIDLDVLIGSTEAGIDVSHLADGYVSATATSKSRLKLQVTRGDMQYNYDLPSDGTPISVPLNMGNGSYTFQIMQNTRDNLYVGLGESVDAEVRLADEFQPFLRPNIYCDYDAESLVVEEANKLSEGARNQADVLKAVYDWIVENVSYDNEKAKSVVNGTIADGYLPDPDATMQSKTGICFDYASLAAAMLRSQGIPCKIITGYVSPDSIYHAWNMVYLNGEWISAKVSVKSNTWTRVDFTFAAGGATDYAGDGMTYTDKYTY</sequence>
<proteinExistence type="predicted"/>
<dbReference type="InterPro" id="IPR038765">
    <property type="entry name" value="Papain-like_cys_pep_sf"/>
</dbReference>
<organism evidence="2 3">
    <name type="scientific">Raoultibacter timonensis</name>
    <dbReference type="NCBI Taxonomy" id="1907662"/>
    <lineage>
        <taxon>Bacteria</taxon>
        <taxon>Bacillati</taxon>
        <taxon>Actinomycetota</taxon>
        <taxon>Coriobacteriia</taxon>
        <taxon>Eggerthellales</taxon>
        <taxon>Eggerthellaceae</taxon>
        <taxon>Raoultibacter</taxon>
    </lineage>
</organism>
<dbReference type="InterPro" id="IPR002931">
    <property type="entry name" value="Transglutaminase-like"/>
</dbReference>
<evidence type="ECO:0000259" key="1">
    <source>
        <dbReference type="SMART" id="SM00460"/>
    </source>
</evidence>
<reference evidence="2 3" key="1">
    <citation type="submission" date="2022-01" db="EMBL/GenBank/DDBJ databases">
        <title>Novel bile acid biosynthetic pathways are enriched in the microbiome of centenarians.</title>
        <authorList>
            <person name="Sato Y."/>
            <person name="Atarashi K."/>
            <person name="Plichta R.D."/>
            <person name="Arai Y."/>
            <person name="Sasajima S."/>
            <person name="Kearney M.S."/>
            <person name="Suda W."/>
            <person name="Takeshita K."/>
            <person name="Sasaki T."/>
            <person name="Okamoto S."/>
            <person name="Skelly N.A."/>
            <person name="Okamura Y."/>
            <person name="Vlamakis H."/>
            <person name="Li Y."/>
            <person name="Tanoue T."/>
            <person name="Takei H."/>
            <person name="Nittono H."/>
            <person name="Narushima S."/>
            <person name="Irie J."/>
            <person name="Itoh H."/>
            <person name="Moriya K."/>
            <person name="Sugiura Y."/>
            <person name="Suematsu M."/>
            <person name="Moritoki N."/>
            <person name="Shibata S."/>
            <person name="Littman R.D."/>
            <person name="Fischbach A.M."/>
            <person name="Uwamino Y."/>
            <person name="Inoue T."/>
            <person name="Honda A."/>
            <person name="Hattori M."/>
            <person name="Murai T."/>
            <person name="Xavier J.R."/>
            <person name="Hirose N."/>
            <person name="Honda K."/>
        </authorList>
    </citation>
    <scope>NUCLEOTIDE SEQUENCE [LARGE SCALE GENOMIC DNA]</scope>
    <source>
        <strain evidence="2 3">CE91-St30</strain>
    </source>
</reference>
<dbReference type="PANTHER" id="PTHR33490">
    <property type="entry name" value="BLR5614 PROTEIN-RELATED"/>
    <property type="match status" value="1"/>
</dbReference>
<dbReference type="SMART" id="SM00460">
    <property type="entry name" value="TGc"/>
    <property type="match status" value="1"/>
</dbReference>
<evidence type="ECO:0000313" key="3">
    <source>
        <dbReference type="Proteomes" id="UP001320544"/>
    </source>
</evidence>
<dbReference type="PANTHER" id="PTHR33490:SF6">
    <property type="entry name" value="SLL1049 PROTEIN"/>
    <property type="match status" value="1"/>
</dbReference>
<accession>A0ABM7WLY4</accession>
<dbReference type="SUPFAM" id="SSF54001">
    <property type="entry name" value="Cysteine proteinases"/>
    <property type="match status" value="1"/>
</dbReference>